<comment type="caution">
    <text evidence="3">The sequence shown here is derived from an EMBL/GenBank/DDBJ whole genome shotgun (WGS) entry which is preliminary data.</text>
</comment>
<dbReference type="PANTHER" id="PTHR46957">
    <property type="entry name" value="CYTOKINE RECEPTOR"/>
    <property type="match status" value="1"/>
</dbReference>
<dbReference type="PANTHER" id="PTHR46957:SF3">
    <property type="entry name" value="CYTOKINE RECEPTOR"/>
    <property type="match status" value="1"/>
</dbReference>
<evidence type="ECO:0000259" key="2">
    <source>
        <dbReference type="PROSITE" id="PS50853"/>
    </source>
</evidence>
<feature type="region of interest" description="Disordered" evidence="1">
    <location>
        <begin position="656"/>
        <end position="708"/>
    </location>
</feature>
<dbReference type="STRING" id="137246.A0A401S307"/>
<dbReference type="Gene3D" id="2.60.40.10">
    <property type="entry name" value="Immunoglobulins"/>
    <property type="match status" value="2"/>
</dbReference>
<gene>
    <name evidence="3" type="ORF">chiPu_0003172</name>
</gene>
<organism evidence="3 4">
    <name type="scientific">Chiloscyllium punctatum</name>
    <name type="common">Brownbanded bambooshark</name>
    <name type="synonym">Hemiscyllium punctatum</name>
    <dbReference type="NCBI Taxonomy" id="137246"/>
    <lineage>
        <taxon>Eukaryota</taxon>
        <taxon>Metazoa</taxon>
        <taxon>Chordata</taxon>
        <taxon>Craniata</taxon>
        <taxon>Vertebrata</taxon>
        <taxon>Chondrichthyes</taxon>
        <taxon>Elasmobranchii</taxon>
        <taxon>Galeomorphii</taxon>
        <taxon>Galeoidea</taxon>
        <taxon>Orectolobiformes</taxon>
        <taxon>Hemiscylliidae</taxon>
        <taxon>Chiloscyllium</taxon>
    </lineage>
</organism>
<dbReference type="PROSITE" id="PS50853">
    <property type="entry name" value="FN3"/>
    <property type="match status" value="3"/>
</dbReference>
<proteinExistence type="predicted"/>
<evidence type="ECO:0000313" key="4">
    <source>
        <dbReference type="Proteomes" id="UP000287033"/>
    </source>
</evidence>
<reference evidence="3 4" key="1">
    <citation type="journal article" date="2018" name="Nat. Ecol. Evol.">
        <title>Shark genomes provide insights into elasmobranch evolution and the origin of vertebrates.</title>
        <authorList>
            <person name="Hara Y"/>
            <person name="Yamaguchi K"/>
            <person name="Onimaru K"/>
            <person name="Kadota M"/>
            <person name="Koyanagi M"/>
            <person name="Keeley SD"/>
            <person name="Tatsumi K"/>
            <person name="Tanaka K"/>
            <person name="Motone F"/>
            <person name="Kageyama Y"/>
            <person name="Nozu R"/>
            <person name="Adachi N"/>
            <person name="Nishimura O"/>
            <person name="Nakagawa R"/>
            <person name="Tanegashima C"/>
            <person name="Kiyatake I"/>
            <person name="Matsumoto R"/>
            <person name="Murakumo K"/>
            <person name="Nishida K"/>
            <person name="Terakita A"/>
            <person name="Kuratani S"/>
            <person name="Sato K"/>
            <person name="Hyodo S Kuraku.S."/>
        </authorList>
    </citation>
    <scope>NUCLEOTIDE SEQUENCE [LARGE SCALE GENOMIC DNA]</scope>
</reference>
<dbReference type="SUPFAM" id="SSF49265">
    <property type="entry name" value="Fibronectin type III"/>
    <property type="match status" value="2"/>
</dbReference>
<dbReference type="EMBL" id="BEZZ01000066">
    <property type="protein sequence ID" value="GCC24770.1"/>
    <property type="molecule type" value="Genomic_DNA"/>
</dbReference>
<accession>A0A401S307</accession>
<feature type="domain" description="Fibronectin type-III" evidence="2">
    <location>
        <begin position="537"/>
        <end position="621"/>
    </location>
</feature>
<evidence type="ECO:0000313" key="3">
    <source>
        <dbReference type="EMBL" id="GCC24770.1"/>
    </source>
</evidence>
<dbReference type="InterPro" id="IPR011989">
    <property type="entry name" value="ARM-like"/>
</dbReference>
<keyword evidence="4" id="KW-1185">Reference proteome</keyword>
<name>A0A401S307_CHIPU</name>
<dbReference type="SUPFAM" id="SSF48371">
    <property type="entry name" value="ARM repeat"/>
    <property type="match status" value="1"/>
</dbReference>
<sequence>MSRCASADSHSDFAQLLSGEPARFQQTVDTLLLELHQDKEKLVRSFLEDPSRQQLLLALCRSLTPGEARLCSNVAYILGTIAENEVGAQCLVTLAQAQLLESDNLLGNLNSMLMWTDAEAVMNAAGTLCTMVETNEGRQWLLNDTRLEAVLVNVTALLDSINEWTASNAALVLARIAICESGCRKLLQQPNSRHMLRKLIAALGVDEAGCGTSVAFALGRICELDIGRKQILEMEEAPNMITTLEKMMADGDTGGSKNACFALSCLATDKDGHAHILKNPIFPEILNTLCTLLESKEQESAWFAAMTLKVLGSHPKGVVKLREHPKISALLKTVACSPTAGKELLEEVDFTLRKLQPLTKPSPPRVDMLNINSIEITWSRLILDSGLEVTYSLFDGDKLLYKGPDCSYVLAEVKLCKEYAFRLHVSTEGDHGLYSDVTTVNVEESVPSCPFDFRVIGCSPTQLKLAWNPPAKPNGIIKCYMVYKGDAVIETTSERSCIVSGLTPSKSYVFHVCACTSKGKGAKSCLSASTADPGDHAPSKLTLNVLGRNEMFITWDMPEVSLGRLFNFELCMNGRVVYLGPDRSFTARRLTANTEYTCTISAITSEGKCESKPVMKKTAKDEYENTTRCLYSPARMTQPIASSSIRDVSELADRLRRTRTQPGVHKEQTPGKTPKTHQTLSKGNRKGIHKQRDSDVMSKAVTQQKYRC</sequence>
<dbReference type="AlphaFoldDB" id="A0A401S307"/>
<dbReference type="InterPro" id="IPR016024">
    <property type="entry name" value="ARM-type_fold"/>
</dbReference>
<evidence type="ECO:0000256" key="1">
    <source>
        <dbReference type="SAM" id="MobiDB-lite"/>
    </source>
</evidence>
<dbReference type="OMA" id="CKEYAFR"/>
<feature type="domain" description="Fibronectin type-III" evidence="2">
    <location>
        <begin position="360"/>
        <end position="445"/>
    </location>
</feature>
<dbReference type="SMART" id="SM00060">
    <property type="entry name" value="FN3"/>
    <property type="match status" value="3"/>
</dbReference>
<dbReference type="InterPro" id="IPR036116">
    <property type="entry name" value="FN3_sf"/>
</dbReference>
<dbReference type="Proteomes" id="UP000287033">
    <property type="component" value="Unassembled WGS sequence"/>
</dbReference>
<dbReference type="Gene3D" id="1.25.10.10">
    <property type="entry name" value="Leucine-rich Repeat Variant"/>
    <property type="match status" value="2"/>
</dbReference>
<dbReference type="Pfam" id="PF00041">
    <property type="entry name" value="fn3"/>
    <property type="match status" value="1"/>
</dbReference>
<protein>
    <recommendedName>
        <fullName evidence="2">Fibronectin type-III domain-containing protein</fullName>
    </recommendedName>
</protein>
<feature type="domain" description="Fibronectin type-III" evidence="2">
    <location>
        <begin position="449"/>
        <end position="534"/>
    </location>
</feature>
<dbReference type="InterPro" id="IPR013783">
    <property type="entry name" value="Ig-like_fold"/>
</dbReference>
<dbReference type="InterPro" id="IPR050713">
    <property type="entry name" value="RTP_Phos/Ushers"/>
</dbReference>
<dbReference type="InterPro" id="IPR003961">
    <property type="entry name" value="FN3_dom"/>
</dbReference>
<dbReference type="OrthoDB" id="10253954at2759"/>
<dbReference type="GO" id="GO:0016020">
    <property type="term" value="C:membrane"/>
    <property type="evidence" value="ECO:0007669"/>
    <property type="project" value="UniProtKB-SubCell"/>
</dbReference>
<dbReference type="CDD" id="cd00063">
    <property type="entry name" value="FN3"/>
    <property type="match status" value="2"/>
</dbReference>